<dbReference type="PANTHER" id="PTHR40074">
    <property type="entry name" value="O-ACETYLTRANSFERASE WECH"/>
    <property type="match status" value="1"/>
</dbReference>
<reference evidence="10 11" key="1">
    <citation type="submission" date="2016-08" db="EMBL/GenBank/DDBJ databases">
        <title>Hymenobacter coccineus sp. nov., Hymenobacter lapidarius sp. nov. and Hymenobacter glacialis sp. nov., isolated from Antarctic soil.</title>
        <authorList>
            <person name="Sedlacek I."/>
            <person name="Kralova S."/>
            <person name="Kyrova K."/>
            <person name="Maslanova I."/>
            <person name="Stankova E."/>
            <person name="Vrbovska V."/>
            <person name="Nemec M."/>
            <person name="Bartak M."/>
            <person name="Svec P."/>
            <person name="Busse H.-J."/>
            <person name="Pantucek R."/>
        </authorList>
    </citation>
    <scope>NUCLEOTIDE SEQUENCE [LARGE SCALE GENOMIC DNA]</scope>
    <source>
        <strain evidence="10 11">CCM 8649</strain>
    </source>
</reference>
<comment type="subcellular location">
    <subcellularLocation>
        <location evidence="1">Cell membrane</location>
        <topology evidence="1">Multi-pass membrane protein</topology>
    </subcellularLocation>
</comment>
<evidence type="ECO:0000259" key="9">
    <source>
        <dbReference type="Pfam" id="PF01757"/>
    </source>
</evidence>
<dbReference type="GO" id="GO:0005886">
    <property type="term" value="C:plasma membrane"/>
    <property type="evidence" value="ECO:0007669"/>
    <property type="project" value="UniProtKB-SubCell"/>
</dbReference>
<dbReference type="EMBL" id="MDZA01000148">
    <property type="protein sequence ID" value="OGX90428.1"/>
    <property type="molecule type" value="Genomic_DNA"/>
</dbReference>
<evidence type="ECO:0000256" key="7">
    <source>
        <dbReference type="SAM" id="MobiDB-lite"/>
    </source>
</evidence>
<feature type="transmembrane region" description="Helical" evidence="8">
    <location>
        <begin position="181"/>
        <end position="198"/>
    </location>
</feature>
<evidence type="ECO:0000256" key="5">
    <source>
        <dbReference type="ARBA" id="ARBA00022989"/>
    </source>
</evidence>
<keyword evidence="3" id="KW-1003">Cell membrane</keyword>
<evidence type="ECO:0000313" key="10">
    <source>
        <dbReference type="EMBL" id="OGX90428.1"/>
    </source>
</evidence>
<proteinExistence type="inferred from homology"/>
<feature type="region of interest" description="Disordered" evidence="7">
    <location>
        <begin position="1"/>
        <end position="23"/>
    </location>
</feature>
<name>A0A1G1THV3_9BACT</name>
<organism evidence="10 11">
    <name type="scientific">Hymenobacter coccineus</name>
    <dbReference type="NCBI Taxonomy" id="1908235"/>
    <lineage>
        <taxon>Bacteria</taxon>
        <taxon>Pseudomonadati</taxon>
        <taxon>Bacteroidota</taxon>
        <taxon>Cytophagia</taxon>
        <taxon>Cytophagales</taxon>
        <taxon>Hymenobacteraceae</taxon>
        <taxon>Hymenobacter</taxon>
    </lineage>
</organism>
<keyword evidence="4 8" id="KW-0812">Transmembrane</keyword>
<evidence type="ECO:0000256" key="6">
    <source>
        <dbReference type="ARBA" id="ARBA00023136"/>
    </source>
</evidence>
<feature type="transmembrane region" description="Helical" evidence="8">
    <location>
        <begin position="233"/>
        <end position="252"/>
    </location>
</feature>
<evidence type="ECO:0000256" key="8">
    <source>
        <dbReference type="SAM" id="Phobius"/>
    </source>
</evidence>
<dbReference type="AlphaFoldDB" id="A0A1G1THV3"/>
<feature type="transmembrane region" description="Helical" evidence="8">
    <location>
        <begin position="323"/>
        <end position="343"/>
    </location>
</feature>
<feature type="domain" description="Acyltransferase 3" evidence="9">
    <location>
        <begin position="34"/>
        <end position="342"/>
    </location>
</feature>
<feature type="transmembrane region" description="Helical" evidence="8">
    <location>
        <begin position="285"/>
        <end position="303"/>
    </location>
</feature>
<comment type="caution">
    <text evidence="10">The sequence shown here is derived from an EMBL/GenBank/DDBJ whole genome shotgun (WGS) entry which is preliminary data.</text>
</comment>
<dbReference type="GO" id="GO:0009246">
    <property type="term" value="P:enterobacterial common antigen biosynthetic process"/>
    <property type="evidence" value="ECO:0007669"/>
    <property type="project" value="TreeGrafter"/>
</dbReference>
<feature type="transmembrane region" description="Helical" evidence="8">
    <location>
        <begin position="204"/>
        <end position="221"/>
    </location>
</feature>
<feature type="transmembrane region" description="Helical" evidence="8">
    <location>
        <begin position="258"/>
        <end position="278"/>
    </location>
</feature>
<evidence type="ECO:0000256" key="1">
    <source>
        <dbReference type="ARBA" id="ARBA00004651"/>
    </source>
</evidence>
<keyword evidence="6 8" id="KW-0472">Membrane</keyword>
<comment type="similarity">
    <text evidence="2">Belongs to the acyltransferase 3 family.</text>
</comment>
<evidence type="ECO:0000256" key="3">
    <source>
        <dbReference type="ARBA" id="ARBA00022475"/>
    </source>
</evidence>
<protein>
    <recommendedName>
        <fullName evidence="9">Acyltransferase 3 domain-containing protein</fullName>
    </recommendedName>
</protein>
<dbReference type="GO" id="GO:0016413">
    <property type="term" value="F:O-acetyltransferase activity"/>
    <property type="evidence" value="ECO:0007669"/>
    <property type="project" value="TreeGrafter"/>
</dbReference>
<dbReference type="Pfam" id="PF01757">
    <property type="entry name" value="Acyl_transf_3"/>
    <property type="match status" value="1"/>
</dbReference>
<feature type="transmembrane region" description="Helical" evidence="8">
    <location>
        <begin position="109"/>
        <end position="134"/>
    </location>
</feature>
<dbReference type="InterPro" id="IPR002656">
    <property type="entry name" value="Acyl_transf_3_dom"/>
</dbReference>
<feature type="transmembrane region" description="Helical" evidence="8">
    <location>
        <begin position="154"/>
        <end position="174"/>
    </location>
</feature>
<dbReference type="RefSeq" id="WP_070743021.1">
    <property type="nucleotide sequence ID" value="NZ_MDZA01000148.1"/>
</dbReference>
<dbReference type="Proteomes" id="UP000177506">
    <property type="component" value="Unassembled WGS sequence"/>
</dbReference>
<dbReference type="PANTHER" id="PTHR40074:SF2">
    <property type="entry name" value="O-ACETYLTRANSFERASE WECH"/>
    <property type="match status" value="1"/>
</dbReference>
<evidence type="ECO:0000256" key="2">
    <source>
        <dbReference type="ARBA" id="ARBA00007400"/>
    </source>
</evidence>
<evidence type="ECO:0000313" key="11">
    <source>
        <dbReference type="Proteomes" id="UP000177506"/>
    </source>
</evidence>
<keyword evidence="11" id="KW-1185">Reference proteome</keyword>
<accession>A0A1G1THV3</accession>
<keyword evidence="5 8" id="KW-1133">Transmembrane helix</keyword>
<sequence length="378" mass="41729">MEIENCIRASSDQEDHAYPAVPSQPKKIPVHRNSFLDLIKVAAAIGVISAHVQSDTPAAESLSHFFSPVRVPFLYITALAFFISNIHKKGIAGSDVSLQDTLKKIGKRILVPFLVWSAVYVLLITLKSVATGVANPHVFDLGKVLLYGDSAEHLYFLPQLLVMELVGLGIYLMADKDKQNKGLMVLAVAATYLVWGYAHKYYGMTPLPSLIAYTVMAFYLGSKIKKQQTHWGYAALGTVLLVLAVSASFVTYPEIFTQYFLALPIGGFGLLLMTLNIPRLELPKWLINLSSVSYGVYLGHVMILEGLEFVIAKTHFPIHYDLATKVVVTLVVFLLSTIMVLVIRRIPVLKELFLGESTPKASVAAVTYRAPEYRNVTA</sequence>
<gene>
    <name evidence="10" type="ORF">BEN49_22770</name>
</gene>
<evidence type="ECO:0000256" key="4">
    <source>
        <dbReference type="ARBA" id="ARBA00022692"/>
    </source>
</evidence>
<dbReference type="OrthoDB" id="9810469at2"/>